<sequence length="314" mass="36325">MYAKLFDKALAPELRTKRVFILVRALDMPAHIAALPVLSNGAIAVDISRYQRREGEEGHCFIGGKWSGIYDYFQQHPDVLDRFEYIWLPDDDIESTVENALEFLSVVARNGFRLAQPALELDSYFAHALTLQSPYFIYRNTSLVELMMPVFSSALLKEILPLFKDRHAALGLDLFWHQLPERSRRAVAIVDATPMGHYRPRQQFLAGKMTEMQISILEESRATHRQLGIRRQPLANIGGKTRSGIYLKQGPLLTWLYMRGLKSNLHRMTRRSLSTKELKKLKREQRLFDFHTPAFDQGLYQRFLADFKDAHSKT</sequence>
<keyword evidence="2" id="KW-1185">Reference proteome</keyword>
<protein>
    <recommendedName>
        <fullName evidence="3">DUF707 domain-containing protein</fullName>
    </recommendedName>
</protein>
<dbReference type="Proteomes" id="UP000094342">
    <property type="component" value="Unassembled WGS sequence"/>
</dbReference>
<accession>A0A1E3V406</accession>
<organism evidence="1 2">
    <name type="scientific">Sinorhizobium alkalisoli</name>
    <dbReference type="NCBI Taxonomy" id="1752398"/>
    <lineage>
        <taxon>Bacteria</taxon>
        <taxon>Pseudomonadati</taxon>
        <taxon>Pseudomonadota</taxon>
        <taxon>Alphaproteobacteria</taxon>
        <taxon>Hyphomicrobiales</taxon>
        <taxon>Rhizobiaceae</taxon>
        <taxon>Sinorhizobium/Ensifer group</taxon>
        <taxon>Sinorhizobium</taxon>
    </lineage>
</organism>
<gene>
    <name evidence="1" type="ORF">A8M32_25450</name>
</gene>
<dbReference type="InterPro" id="IPR007877">
    <property type="entry name" value="DUF707"/>
</dbReference>
<proteinExistence type="predicted"/>
<comment type="caution">
    <text evidence="1">The sequence shown here is derived from an EMBL/GenBank/DDBJ whole genome shotgun (WGS) entry which is preliminary data.</text>
</comment>
<dbReference type="STRING" id="1752398.A8M32_25450"/>
<evidence type="ECO:0008006" key="3">
    <source>
        <dbReference type="Google" id="ProtNLM"/>
    </source>
</evidence>
<dbReference type="Pfam" id="PF05212">
    <property type="entry name" value="DUF707"/>
    <property type="match status" value="1"/>
</dbReference>
<evidence type="ECO:0000313" key="1">
    <source>
        <dbReference type="EMBL" id="ODR88358.1"/>
    </source>
</evidence>
<dbReference type="RefSeq" id="WP_069461214.1">
    <property type="nucleotide sequence ID" value="NZ_LYBW01000065.1"/>
</dbReference>
<dbReference type="AlphaFoldDB" id="A0A1E3V406"/>
<name>A0A1E3V406_9HYPH</name>
<dbReference type="EMBL" id="LYBW01000065">
    <property type="protein sequence ID" value="ODR88358.1"/>
    <property type="molecule type" value="Genomic_DNA"/>
</dbReference>
<reference evidence="2" key="1">
    <citation type="submission" date="2016-05" db="EMBL/GenBank/DDBJ databases">
        <authorList>
            <person name="Li Y."/>
        </authorList>
    </citation>
    <scope>NUCLEOTIDE SEQUENCE [LARGE SCALE GENOMIC DNA]</scope>
    <source>
        <strain evidence="2">YIC4027</strain>
    </source>
</reference>
<evidence type="ECO:0000313" key="2">
    <source>
        <dbReference type="Proteomes" id="UP000094342"/>
    </source>
</evidence>